<feature type="chain" id="PRO_5007593355" description="MACPF domain-containing protein" evidence="5">
    <location>
        <begin position="19"/>
        <end position="1156"/>
    </location>
</feature>
<reference evidence="7 8" key="1">
    <citation type="submission" date="2015-12" db="EMBL/GenBank/DDBJ databases">
        <title>Dictyostelia acquired genes for synthesis and detection of signals that induce cell-type specialization by lateral gene transfer from prokaryotes.</title>
        <authorList>
            <person name="Gloeckner G."/>
            <person name="Schaap P."/>
        </authorList>
    </citation>
    <scope>NUCLEOTIDE SEQUENCE [LARGE SCALE GENOMIC DNA]</scope>
    <source>
        <strain evidence="7 8">TK</strain>
    </source>
</reference>
<dbReference type="InParanoid" id="A0A151ZGE8"/>
<evidence type="ECO:0000256" key="4">
    <source>
        <dbReference type="ARBA" id="ARBA00023157"/>
    </source>
</evidence>
<feature type="signal peptide" evidence="5">
    <location>
        <begin position="1"/>
        <end position="18"/>
    </location>
</feature>
<evidence type="ECO:0000256" key="5">
    <source>
        <dbReference type="SAM" id="SignalP"/>
    </source>
</evidence>
<dbReference type="PROSITE" id="PS51412">
    <property type="entry name" value="MACPF_2"/>
    <property type="match status" value="1"/>
</dbReference>
<dbReference type="OMA" id="FGFCNEK"/>
<dbReference type="GO" id="GO:0031640">
    <property type="term" value="P:killing of cells of another organism"/>
    <property type="evidence" value="ECO:0007669"/>
    <property type="project" value="UniProtKB-KW"/>
</dbReference>
<dbReference type="EMBL" id="LODT01000028">
    <property type="protein sequence ID" value="KYQ92989.1"/>
    <property type="molecule type" value="Genomic_DNA"/>
</dbReference>
<evidence type="ECO:0000256" key="3">
    <source>
        <dbReference type="ARBA" id="ARBA00022852"/>
    </source>
</evidence>
<protein>
    <recommendedName>
        <fullName evidence="6">MACPF domain-containing protein</fullName>
    </recommendedName>
</protein>
<dbReference type="OrthoDB" id="21110at2759"/>
<keyword evidence="4" id="KW-1015">Disulfide bond</keyword>
<dbReference type="SUPFAM" id="SSF51126">
    <property type="entry name" value="Pectin lyase-like"/>
    <property type="match status" value="1"/>
</dbReference>
<dbReference type="InterPro" id="IPR011050">
    <property type="entry name" value="Pectin_lyase_fold/virulence"/>
</dbReference>
<name>A0A151ZGE8_TIELA</name>
<evidence type="ECO:0000256" key="2">
    <source>
        <dbReference type="ARBA" id="ARBA00022525"/>
    </source>
</evidence>
<evidence type="ECO:0000313" key="8">
    <source>
        <dbReference type="Proteomes" id="UP000076078"/>
    </source>
</evidence>
<gene>
    <name evidence="7" type="ORF">DLAC_05593</name>
</gene>
<evidence type="ECO:0000256" key="1">
    <source>
        <dbReference type="ARBA" id="ARBA00004613"/>
    </source>
</evidence>
<dbReference type="PANTHER" id="PTHR45742:SF8">
    <property type="entry name" value="FLOCCULATION PROTEIN FLO11"/>
    <property type="match status" value="1"/>
</dbReference>
<keyword evidence="8" id="KW-1185">Reference proteome</keyword>
<accession>A0A151ZGE8</accession>
<proteinExistence type="predicted"/>
<dbReference type="InterPro" id="IPR020864">
    <property type="entry name" value="MACPF"/>
</dbReference>
<keyword evidence="2" id="KW-0964">Secreted</keyword>
<organism evidence="7 8">
    <name type="scientific">Tieghemostelium lacteum</name>
    <name type="common">Slime mold</name>
    <name type="synonym">Dictyostelium lacteum</name>
    <dbReference type="NCBI Taxonomy" id="361077"/>
    <lineage>
        <taxon>Eukaryota</taxon>
        <taxon>Amoebozoa</taxon>
        <taxon>Evosea</taxon>
        <taxon>Eumycetozoa</taxon>
        <taxon>Dictyostelia</taxon>
        <taxon>Dictyosteliales</taxon>
        <taxon>Raperosteliaceae</taxon>
        <taxon>Tieghemostelium</taxon>
    </lineage>
</organism>
<keyword evidence="5" id="KW-0732">Signal</keyword>
<dbReference type="Pfam" id="PF01823">
    <property type="entry name" value="MACPF"/>
    <property type="match status" value="1"/>
</dbReference>
<dbReference type="Proteomes" id="UP000076078">
    <property type="component" value="Unassembled WGS sequence"/>
</dbReference>
<comment type="caution">
    <text evidence="7">The sequence shown here is derived from an EMBL/GenBank/DDBJ whole genome shotgun (WGS) entry which is preliminary data.</text>
</comment>
<dbReference type="GO" id="GO:0005576">
    <property type="term" value="C:extracellular region"/>
    <property type="evidence" value="ECO:0007669"/>
    <property type="project" value="UniProtKB-SubCell"/>
</dbReference>
<keyword evidence="3" id="KW-0204">Cytolysis</keyword>
<comment type="subcellular location">
    <subcellularLocation>
        <location evidence="1">Secreted</location>
    </subcellularLocation>
</comment>
<evidence type="ECO:0000259" key="6">
    <source>
        <dbReference type="PROSITE" id="PS51412"/>
    </source>
</evidence>
<sequence>MKALLIVIILSLFIIVNGQVYVNPSSPACETGCGTISTPYNNLKSAITNSKSNEITPIEILLSNGTYTGIDNKEILIDYPVILKPVTITTIVTFDCEGFGRLFLLKNVNLALLNSFIVNNCVGDSGSAISIQNSLVNLNSVTMNNCKSEKGTLQTVNSRVTLSQCIFNNNTARTNGAAIYSYKSTIEITDSLVMTNNKKVILENSIDTLYNNDIYSKDSTITFDNITSANWVIDCRGDSRVVHSITGRTLCSPKSYSIAKNTCNNNGVCDVVSENYFSCPSDCKSIYFNGFLRSECLDSQCVTSPQILASNITVFEKSDGKITGTLKGYFKIPYDIKLHFRILSKNLGFKLTVNRKKILDFYASTSSGQVNTLETSQYIISDVVNEFILEYTNMKNSAGGLDRVFSLEFSELDTKNYKPFDITFFSKNICGDGVYDIGEQSCKSDKESGMGRFDDAPVNVTMGTCGNGFCDEVPNECIVDCHRFITERCAPLTVRKGSLVPGISVESDTMGSLLSNQFIWRLPGYQHLAFGTDIVSGDQADLPIFYFGFCDGKDVNIIEDTFREAFFEYPKELSVVPLPKCAFTTTNEFHSNASDLQKSKSQSSSVEYEASAGAGNKIGGEASASFSRDKSVDQASSLKRSRSGRIIETSLECTSSQVRLNGYSFHPNFIQDMARETNVNGFLNLIRKYGTHYTLSAKLGGKLSQITVMDSSTEETMSSVEVSESATYSFAMSARSPTFQASGSYETTTTTNTAESKMQQFSSQSTRSTIIVIGGQSGSYGPTEGGVSTFGEFAKTIDLLPVPINQQLAPIRSIIPQEWKTSQGASIIDLWTQAEVLYYKLANSKKLDKPFTSSNYIFQWIPPTSTTFYTQSIPYSPVYIEREQDGILVERYNFAQAYNSRVKFTKCLTSTYTFVNTSFESRDCPVGSSPSTCNSTVTWPLYTCPFSTWINSEFVSSRLPTDSKWKITTSNTDLQNIIKSNTNYFLISNPYDGYYNIFKNNVSTLYYKPYTSKVLVLIPPIPFLYSKLVIRAMYTQYNIIIPYDAKNFARTIPLELNPAFAIQYPFDGFKQIYISIIPYNHQNPAVLVQQLYNFNQNPSLYNTFVYTQTNDLTKYSPSRKYTCFNVENEASIPGRNLLFYITYMNAFCFGTQPILK</sequence>
<dbReference type="PANTHER" id="PTHR45742">
    <property type="entry name" value="COMPLEMENT COMPONENT C6"/>
    <property type="match status" value="1"/>
</dbReference>
<feature type="domain" description="MACPF" evidence="6">
    <location>
        <begin position="510"/>
        <end position="845"/>
    </location>
</feature>
<evidence type="ECO:0000313" key="7">
    <source>
        <dbReference type="EMBL" id="KYQ92989.1"/>
    </source>
</evidence>
<dbReference type="AlphaFoldDB" id="A0A151ZGE8"/>
<dbReference type="SMART" id="SM00457">
    <property type="entry name" value="MACPF"/>
    <property type="match status" value="1"/>
</dbReference>